<protein>
    <submittedName>
        <fullName evidence="2">Uncharacterized protein</fullName>
    </submittedName>
</protein>
<feature type="region of interest" description="Disordered" evidence="1">
    <location>
        <begin position="83"/>
        <end position="120"/>
    </location>
</feature>
<comment type="caution">
    <text evidence="2">The sequence shown here is derived from an EMBL/GenBank/DDBJ whole genome shotgun (WGS) entry which is preliminary data.</text>
</comment>
<feature type="compositionally biased region" description="Basic and acidic residues" evidence="1">
    <location>
        <begin position="92"/>
        <end position="102"/>
    </location>
</feature>
<dbReference type="EMBL" id="CAJNOV010001961">
    <property type="protein sequence ID" value="CAF1084880.1"/>
    <property type="molecule type" value="Genomic_DNA"/>
</dbReference>
<proteinExistence type="predicted"/>
<reference evidence="2" key="1">
    <citation type="submission" date="2021-02" db="EMBL/GenBank/DDBJ databases">
        <authorList>
            <person name="Nowell W R."/>
        </authorList>
    </citation>
    <scope>NUCLEOTIDE SEQUENCE</scope>
</reference>
<gene>
    <name evidence="2" type="ORF">CJN711_LOCUS6382</name>
</gene>
<feature type="non-terminal residue" evidence="2">
    <location>
        <position position="1"/>
    </location>
</feature>
<evidence type="ECO:0000256" key="1">
    <source>
        <dbReference type="SAM" id="MobiDB-lite"/>
    </source>
</evidence>
<feature type="region of interest" description="Disordered" evidence="1">
    <location>
        <begin position="221"/>
        <end position="254"/>
    </location>
</feature>
<sequence length="600" mass="67943">MKIIFEHHDRKTIIIGNNYDTINNKIRLLFPGENDSTILFYDHELADFFDFTSFDQIQDQPNGLKMIFNSSKKSNDVVAADTSSSLTLHNAENQKEQNSDIKKNHRKRNRNKKENDDDQIDEPIVLPTYCDLILQGLQSRESFSAIKKPFLEQTSAHLLRQYSNSTSKSFHYSFIVALTEKFPALNYLNKDVDGKKGRAPHHTISQMLSRKKRNIKYYKSHPTSKRPKLSTIEPNTNVEAGEQCPDESSKNKEREQEIVIVSSDRKIFIGTSSNSNHLLNESRATGPFVSTSNITQQLSTPVTAITTSNEASASPHSSRRATISLIHPTSTQLSNVSTINTTPVPNKLPLTTNSTNTFLYVDGRMNLTAAQARPVVAVHKALLPRVANKKINNIPATSNNTTTVAPPNNTTSATTNKESNYIFRSISNDNIDERVTLSNDESMCNLKISKSEQDAYDKDVNRLRSMIKPKDIEFSVKVFQYQEIFHEEALIYDYSLIKNKLFSYEKLENEARALLDGTIHKYSISNEHFLTERDFQAIQKLCIELDESNIVYKNGLTNPHPPIGVLMVPTGTSSVQNVFLFVKNLPYKMNFRVSITGLHK</sequence>
<evidence type="ECO:0000313" key="2">
    <source>
        <dbReference type="EMBL" id="CAF1084880.1"/>
    </source>
</evidence>
<accession>A0A814N040</accession>
<dbReference type="AlphaFoldDB" id="A0A814N040"/>
<name>A0A814N040_9BILA</name>
<dbReference type="Proteomes" id="UP000663855">
    <property type="component" value="Unassembled WGS sequence"/>
</dbReference>
<organism evidence="2 3">
    <name type="scientific">Rotaria magnacalcarata</name>
    <dbReference type="NCBI Taxonomy" id="392030"/>
    <lineage>
        <taxon>Eukaryota</taxon>
        <taxon>Metazoa</taxon>
        <taxon>Spiralia</taxon>
        <taxon>Gnathifera</taxon>
        <taxon>Rotifera</taxon>
        <taxon>Eurotatoria</taxon>
        <taxon>Bdelloidea</taxon>
        <taxon>Philodinida</taxon>
        <taxon>Philodinidae</taxon>
        <taxon>Rotaria</taxon>
    </lineage>
</organism>
<evidence type="ECO:0000313" key="3">
    <source>
        <dbReference type="Proteomes" id="UP000663855"/>
    </source>
</evidence>